<dbReference type="Proteomes" id="UP000271098">
    <property type="component" value="Unassembled WGS sequence"/>
</dbReference>
<dbReference type="SUPFAM" id="SSF53474">
    <property type="entry name" value="alpha/beta-Hydrolases"/>
    <property type="match status" value="1"/>
</dbReference>
<dbReference type="OrthoDB" id="420518at2759"/>
<dbReference type="GO" id="GO:0046294">
    <property type="term" value="P:formaldehyde catabolic process"/>
    <property type="evidence" value="ECO:0007669"/>
    <property type="project" value="InterPro"/>
</dbReference>
<dbReference type="PANTHER" id="PTHR10061">
    <property type="entry name" value="S-FORMYLGLUTATHIONE HYDROLASE"/>
    <property type="match status" value="1"/>
</dbReference>
<evidence type="ECO:0000256" key="6">
    <source>
        <dbReference type="ARBA" id="ARBA00022801"/>
    </source>
</evidence>
<dbReference type="AlphaFoldDB" id="A0A183DEA5"/>
<evidence type="ECO:0000313" key="8">
    <source>
        <dbReference type="EMBL" id="VDK57001.1"/>
    </source>
</evidence>
<dbReference type="InterPro" id="IPR000801">
    <property type="entry name" value="Esterase-like"/>
</dbReference>
<gene>
    <name evidence="8" type="ORF">GPUH_LOCUS7044</name>
</gene>
<evidence type="ECO:0000256" key="2">
    <source>
        <dbReference type="ARBA" id="ARBA00005622"/>
    </source>
</evidence>
<evidence type="ECO:0000313" key="10">
    <source>
        <dbReference type="WBParaSite" id="GPUH_0000705501-mRNA-1"/>
    </source>
</evidence>
<dbReference type="Pfam" id="PF00756">
    <property type="entry name" value="Esterase"/>
    <property type="match status" value="1"/>
</dbReference>
<name>A0A183DEA5_9BILA</name>
<accession>A0A183DEA5</accession>
<organism evidence="10">
    <name type="scientific">Gongylonema pulchrum</name>
    <dbReference type="NCBI Taxonomy" id="637853"/>
    <lineage>
        <taxon>Eukaryota</taxon>
        <taxon>Metazoa</taxon>
        <taxon>Ecdysozoa</taxon>
        <taxon>Nematoda</taxon>
        <taxon>Chromadorea</taxon>
        <taxon>Rhabditida</taxon>
        <taxon>Spirurina</taxon>
        <taxon>Spiruromorpha</taxon>
        <taxon>Spiruroidea</taxon>
        <taxon>Gongylonematidae</taxon>
        <taxon>Gongylonema</taxon>
    </lineage>
</organism>
<dbReference type="WBParaSite" id="GPUH_0000705501-mRNA-1">
    <property type="protein sequence ID" value="GPUH_0000705501-mRNA-1"/>
    <property type="gene ID" value="GPUH_0000705501"/>
</dbReference>
<evidence type="ECO:0000256" key="5">
    <source>
        <dbReference type="ARBA" id="ARBA00022487"/>
    </source>
</evidence>
<evidence type="ECO:0000313" key="9">
    <source>
        <dbReference type="Proteomes" id="UP000271098"/>
    </source>
</evidence>
<comment type="similarity">
    <text evidence="2">Belongs to the esterase D family.</text>
</comment>
<comment type="function">
    <text evidence="1">Serine hydrolase involved in the detoxification of formaldehyde.</text>
</comment>
<dbReference type="GO" id="GO:0018738">
    <property type="term" value="F:S-formylglutathione hydrolase activity"/>
    <property type="evidence" value="ECO:0007669"/>
    <property type="project" value="UniProtKB-EC"/>
</dbReference>
<sequence length="189" mass="21081">MLRSGGNCAAGMRGTVVQCYSNLIMCKLIFGTFRGISVLGLTCTEANFIQKSGFQRAAAKYKMVVVNADTSPRGVDIPGDSDSWDFGKGAGFYVDATEPKWSEHYRMYTYISEELPRIVNFNFDKCDPTRWCIMGHSMGGHGAIVIGLRNPEKFRSISAFAPICNPINCAWGKKVRFEDDLPSRICNWH</sequence>
<dbReference type="Gene3D" id="3.40.50.1820">
    <property type="entry name" value="alpha/beta hydrolase"/>
    <property type="match status" value="1"/>
</dbReference>
<protein>
    <recommendedName>
        <fullName evidence="4">S-formylglutathione hydrolase</fullName>
        <ecNumber evidence="3">3.1.2.12</ecNumber>
    </recommendedName>
    <alternativeName>
        <fullName evidence="7">Esterase D</fullName>
    </alternativeName>
</protein>
<dbReference type="PANTHER" id="PTHR10061:SF0">
    <property type="entry name" value="S-FORMYLGLUTATHIONE HYDROLASE"/>
    <property type="match status" value="1"/>
</dbReference>
<dbReference type="InterPro" id="IPR014186">
    <property type="entry name" value="S-formylglutathione_hydrol"/>
</dbReference>
<evidence type="ECO:0000256" key="4">
    <source>
        <dbReference type="ARBA" id="ARBA00016774"/>
    </source>
</evidence>
<reference evidence="8 9" key="2">
    <citation type="submission" date="2018-11" db="EMBL/GenBank/DDBJ databases">
        <authorList>
            <consortium name="Pathogen Informatics"/>
        </authorList>
    </citation>
    <scope>NUCLEOTIDE SEQUENCE [LARGE SCALE GENOMIC DNA]</scope>
</reference>
<keyword evidence="9" id="KW-1185">Reference proteome</keyword>
<evidence type="ECO:0000256" key="3">
    <source>
        <dbReference type="ARBA" id="ARBA00012479"/>
    </source>
</evidence>
<reference evidence="10" key="1">
    <citation type="submission" date="2016-06" db="UniProtKB">
        <authorList>
            <consortium name="WormBaseParasite"/>
        </authorList>
    </citation>
    <scope>IDENTIFICATION</scope>
</reference>
<dbReference type="InterPro" id="IPR029058">
    <property type="entry name" value="AB_hydrolase_fold"/>
</dbReference>
<dbReference type="EMBL" id="UYRT01017539">
    <property type="protein sequence ID" value="VDK57001.1"/>
    <property type="molecule type" value="Genomic_DNA"/>
</dbReference>
<dbReference type="GO" id="GO:0005829">
    <property type="term" value="C:cytosol"/>
    <property type="evidence" value="ECO:0007669"/>
    <property type="project" value="TreeGrafter"/>
</dbReference>
<dbReference type="EC" id="3.1.2.12" evidence="3"/>
<keyword evidence="6" id="KW-0378">Hydrolase</keyword>
<dbReference type="GO" id="GO:0052689">
    <property type="term" value="F:carboxylic ester hydrolase activity"/>
    <property type="evidence" value="ECO:0007669"/>
    <property type="project" value="UniProtKB-KW"/>
</dbReference>
<proteinExistence type="inferred from homology"/>
<keyword evidence="5" id="KW-0719">Serine esterase</keyword>
<evidence type="ECO:0000256" key="7">
    <source>
        <dbReference type="ARBA" id="ARBA00032082"/>
    </source>
</evidence>
<evidence type="ECO:0000256" key="1">
    <source>
        <dbReference type="ARBA" id="ARBA00002608"/>
    </source>
</evidence>